<sequence length="154" mass="16914">MRLAALFDTFQSRKNDGLADCSVDESTLTAIGDTIDVEDLQAWDKVFLPVALICAREIEDMPPTFLMSFCIVVVVSALAARGRFVQSEMLRGRHKQLCPTLIERTHCWHNLAQIVHLDACPELLALIRGGKSLAEVNANFRGSLLSISQTVGSA</sequence>
<protein>
    <submittedName>
        <fullName evidence="2">Uncharacterized protein</fullName>
    </submittedName>
</protein>
<keyword evidence="1" id="KW-0812">Transmembrane</keyword>
<dbReference type="KEGG" id="xba:C7S18_12320"/>
<evidence type="ECO:0000313" key="3">
    <source>
        <dbReference type="Proteomes" id="UP000241074"/>
    </source>
</evidence>
<keyword evidence="1" id="KW-0472">Membrane</keyword>
<keyword evidence="3" id="KW-1185">Reference proteome</keyword>
<evidence type="ECO:0000256" key="1">
    <source>
        <dbReference type="SAM" id="Phobius"/>
    </source>
</evidence>
<evidence type="ECO:0000313" key="2">
    <source>
        <dbReference type="EMBL" id="AVP97937.1"/>
    </source>
</evidence>
<dbReference type="AlphaFoldDB" id="A0A2P1PSV9"/>
<keyword evidence="1" id="KW-1133">Transmembrane helix</keyword>
<proteinExistence type="predicted"/>
<gene>
    <name evidence="2" type="ORF">C7S18_12320</name>
</gene>
<organism evidence="2 3">
    <name type="scientific">Ahniella affigens</name>
    <dbReference type="NCBI Taxonomy" id="2021234"/>
    <lineage>
        <taxon>Bacteria</taxon>
        <taxon>Pseudomonadati</taxon>
        <taxon>Pseudomonadota</taxon>
        <taxon>Gammaproteobacteria</taxon>
        <taxon>Lysobacterales</taxon>
        <taxon>Rhodanobacteraceae</taxon>
        <taxon>Ahniella</taxon>
    </lineage>
</organism>
<reference evidence="2 3" key="2">
    <citation type="submission" date="2018-03" db="EMBL/GenBank/DDBJ databases">
        <authorList>
            <person name="Keele B.F."/>
        </authorList>
    </citation>
    <scope>NUCLEOTIDE SEQUENCE [LARGE SCALE GENOMIC DNA]</scope>
    <source>
        <strain evidence="2 3">D13</strain>
    </source>
</reference>
<dbReference type="Proteomes" id="UP000241074">
    <property type="component" value="Chromosome"/>
</dbReference>
<name>A0A2P1PSV9_9GAMM</name>
<reference evidence="2 3" key="1">
    <citation type="submission" date="2018-03" db="EMBL/GenBank/DDBJ databases">
        <title>Ahniella affigens gen. nov., sp. nov., a gammaproteobacterium isolated from sandy soil near a stream.</title>
        <authorList>
            <person name="Ko Y."/>
            <person name="Kim J.-H."/>
        </authorList>
    </citation>
    <scope>NUCLEOTIDE SEQUENCE [LARGE SCALE GENOMIC DNA]</scope>
    <source>
        <strain evidence="2 3">D13</strain>
    </source>
</reference>
<dbReference type="RefSeq" id="WP_106891857.1">
    <property type="nucleotide sequence ID" value="NZ_CP027860.1"/>
</dbReference>
<accession>A0A2P1PSV9</accession>
<dbReference type="EMBL" id="CP027860">
    <property type="protein sequence ID" value="AVP97937.1"/>
    <property type="molecule type" value="Genomic_DNA"/>
</dbReference>
<feature type="transmembrane region" description="Helical" evidence="1">
    <location>
        <begin position="65"/>
        <end position="84"/>
    </location>
</feature>